<dbReference type="Proteomes" id="UP000230956">
    <property type="component" value="Unassembled WGS sequence"/>
</dbReference>
<feature type="binding site" evidence="5">
    <location>
        <position position="95"/>
    </location>
    <ligand>
        <name>[4Fe-4S] cluster</name>
        <dbReference type="ChEBI" id="CHEBI:49883"/>
    </ligand>
</feature>
<feature type="binding site" evidence="5">
    <location>
        <position position="73"/>
    </location>
    <ligand>
        <name>dimethylallyl diphosphate</name>
        <dbReference type="ChEBI" id="CHEBI:57623"/>
    </ligand>
</feature>
<evidence type="ECO:0000256" key="2">
    <source>
        <dbReference type="ARBA" id="ARBA00022723"/>
    </source>
</evidence>
<name>A0A2M7T7G1_9ACTN</name>
<feature type="binding site" evidence="5">
    <location>
        <position position="261"/>
    </location>
    <ligand>
        <name>(2E)-4-hydroxy-3-methylbut-2-enyl diphosphate</name>
        <dbReference type="ChEBI" id="CHEBI:128753"/>
    </ligand>
</feature>
<comment type="function">
    <text evidence="5">Catalyzes the conversion of 1-hydroxy-2-methyl-2-(E)-butenyl 4-diphosphate (HMBPP) into a mixture of isopentenyl diphosphate (IPP) and dimethylallyl diphosphate (DMAPP). Acts in the terminal step of the DOXP/MEP pathway for isoprenoid precursor biosynthesis.</text>
</comment>
<keyword evidence="5" id="KW-0560">Oxidoreductase</keyword>
<dbReference type="Gene3D" id="3.40.50.11270">
    <property type="match status" value="1"/>
</dbReference>
<dbReference type="RefSeq" id="WP_286677963.1">
    <property type="nucleotide sequence ID" value="NZ_MNXI01000048.1"/>
</dbReference>
<comment type="caution">
    <text evidence="5">Lacks conserved residue(s) required for the propagation of feature annotation.</text>
</comment>
<dbReference type="EMBL" id="PFNG01000157">
    <property type="protein sequence ID" value="PIZ38186.1"/>
    <property type="molecule type" value="Genomic_DNA"/>
</dbReference>
<feature type="binding site" evidence="5">
    <location>
        <position position="41"/>
    </location>
    <ligand>
        <name>isopentenyl diphosphate</name>
        <dbReference type="ChEBI" id="CHEBI:128769"/>
    </ligand>
</feature>
<comment type="catalytic activity">
    <reaction evidence="5">
        <text>dimethylallyl diphosphate + 2 oxidized [2Fe-2S]-[ferredoxin] + H2O = (2E)-4-hydroxy-3-methylbut-2-enyl diphosphate + 2 reduced [2Fe-2S]-[ferredoxin] + 2 H(+)</text>
        <dbReference type="Rhea" id="RHEA:24825"/>
        <dbReference type="Rhea" id="RHEA-COMP:10000"/>
        <dbReference type="Rhea" id="RHEA-COMP:10001"/>
        <dbReference type="ChEBI" id="CHEBI:15377"/>
        <dbReference type="ChEBI" id="CHEBI:15378"/>
        <dbReference type="ChEBI" id="CHEBI:33737"/>
        <dbReference type="ChEBI" id="CHEBI:33738"/>
        <dbReference type="ChEBI" id="CHEBI:57623"/>
        <dbReference type="ChEBI" id="CHEBI:128753"/>
        <dbReference type="EC" id="1.17.7.4"/>
    </reaction>
</comment>
<feature type="binding site" evidence="5">
    <location>
        <position position="219"/>
    </location>
    <ligand>
        <name>(2E)-4-hydroxy-3-methylbut-2-enyl diphosphate</name>
        <dbReference type="ChEBI" id="CHEBI:128753"/>
    </ligand>
</feature>
<dbReference type="NCBIfam" id="TIGR00216">
    <property type="entry name" value="ispH_lytB"/>
    <property type="match status" value="1"/>
</dbReference>
<feature type="binding site" evidence="5">
    <location>
        <position position="123"/>
    </location>
    <ligand>
        <name>isopentenyl diphosphate</name>
        <dbReference type="ChEBI" id="CHEBI:128769"/>
    </ligand>
</feature>
<feature type="binding site" evidence="5">
    <location>
        <position position="217"/>
    </location>
    <ligand>
        <name>dimethylallyl diphosphate</name>
        <dbReference type="ChEBI" id="CHEBI:57623"/>
    </ligand>
</feature>
<comment type="cofactor">
    <cofactor evidence="5">
        <name>[4Fe-4S] cluster</name>
        <dbReference type="ChEBI" id="CHEBI:49883"/>
    </cofactor>
    <text evidence="5">Binds 1 [4Fe-4S] cluster per subunit.</text>
</comment>
<dbReference type="UniPathway" id="UPA00056">
    <property type="reaction ID" value="UER00097"/>
</dbReference>
<keyword evidence="5" id="KW-0414">Isoprene biosynthesis</keyword>
<evidence type="ECO:0000313" key="7">
    <source>
        <dbReference type="Proteomes" id="UP000230956"/>
    </source>
</evidence>
<feature type="binding site" evidence="5">
    <location>
        <position position="41"/>
    </location>
    <ligand>
        <name>dimethylallyl diphosphate</name>
        <dbReference type="ChEBI" id="CHEBI:57623"/>
    </ligand>
</feature>
<dbReference type="AlphaFoldDB" id="A0A2M7T7G1"/>
<dbReference type="UniPathway" id="UPA00059">
    <property type="reaction ID" value="UER00105"/>
</dbReference>
<comment type="caution">
    <text evidence="6">The sequence shown here is derived from an EMBL/GenBank/DDBJ whole genome shotgun (WGS) entry which is preliminary data.</text>
</comment>
<evidence type="ECO:0000256" key="4">
    <source>
        <dbReference type="ARBA" id="ARBA00023014"/>
    </source>
</evidence>
<keyword evidence="2 5" id="KW-0479">Metal-binding</keyword>
<dbReference type="InterPro" id="IPR003451">
    <property type="entry name" value="LytB/IspH"/>
</dbReference>
<feature type="binding site" evidence="5">
    <location>
        <position position="217"/>
    </location>
    <ligand>
        <name>isopentenyl diphosphate</name>
        <dbReference type="ChEBI" id="CHEBI:128769"/>
    </ligand>
</feature>
<dbReference type="PANTHER" id="PTHR30426">
    <property type="entry name" value="4-HYDROXY-3-METHYLBUT-2-ENYL DIPHOSPHATE REDUCTASE"/>
    <property type="match status" value="1"/>
</dbReference>
<dbReference type="GO" id="GO:0051539">
    <property type="term" value="F:4 iron, 4 sulfur cluster binding"/>
    <property type="evidence" value="ECO:0007669"/>
    <property type="project" value="UniProtKB-UniRule"/>
</dbReference>
<feature type="binding site" evidence="5">
    <location>
        <position position="123"/>
    </location>
    <ligand>
        <name>dimethylallyl diphosphate</name>
        <dbReference type="ChEBI" id="CHEBI:57623"/>
    </ligand>
</feature>
<dbReference type="EC" id="1.17.7.4" evidence="5"/>
<keyword evidence="4 5" id="KW-0411">Iron-sulfur</keyword>
<dbReference type="CDD" id="cd13944">
    <property type="entry name" value="lytB_ispH"/>
    <property type="match status" value="1"/>
</dbReference>
<comment type="similarity">
    <text evidence="5">Belongs to the IspH family.</text>
</comment>
<evidence type="ECO:0000256" key="5">
    <source>
        <dbReference type="HAMAP-Rule" id="MF_00191"/>
    </source>
</evidence>
<proteinExistence type="inferred from homology"/>
<sequence length="279" mass="30491">MKVTTAKHAGYCYGVQRALKLALEATVGSEKPIYTLGPIIHNPQVVESLERQGVRAVNSVDQVDTGTIIIRTHGVDPKITVAARKRDLEVIDATCPFVAKAQQRAASLVKSGYKVVIVGERNHPEVAGLLAFTDNKALVVENANELKNIKEMNRVGVVVQTTQSIENLKNIVEGLLSKTKELKVFNTICNATSQRQEAARELSEMVDLMLVVGGKNSANTTRLAQICKENNKKSYHIETSDEIEEAWLDGIKHIGVTAGASTPDWILKEVIDRVKALAD</sequence>
<dbReference type="GO" id="GO:0046872">
    <property type="term" value="F:metal ion binding"/>
    <property type="evidence" value="ECO:0007669"/>
    <property type="project" value="UniProtKB-KW"/>
</dbReference>
<feature type="binding site" evidence="5">
    <location>
        <position position="161"/>
    </location>
    <ligand>
        <name>(2E)-4-hydroxy-3-methylbut-2-enyl diphosphate</name>
        <dbReference type="ChEBI" id="CHEBI:128753"/>
    </ligand>
</feature>
<feature type="binding site" evidence="5">
    <location>
        <position position="261"/>
    </location>
    <ligand>
        <name>dimethylallyl diphosphate</name>
        <dbReference type="ChEBI" id="CHEBI:57623"/>
    </ligand>
</feature>
<comment type="pathway">
    <text evidence="5">Isoprenoid biosynthesis; dimethylallyl diphosphate biosynthesis; dimethylallyl diphosphate from (2E)-4-hydroxy-3-methylbutenyl diphosphate: step 1/1.</text>
</comment>
<dbReference type="GO" id="GO:0019288">
    <property type="term" value="P:isopentenyl diphosphate biosynthetic process, methylerythritol 4-phosphate pathway"/>
    <property type="evidence" value="ECO:0007669"/>
    <property type="project" value="UniProtKB-UniRule"/>
</dbReference>
<dbReference type="GO" id="GO:0051745">
    <property type="term" value="F:4-hydroxy-3-methylbut-2-enyl diphosphate reductase activity"/>
    <property type="evidence" value="ECO:0007669"/>
    <property type="project" value="UniProtKB-UniRule"/>
</dbReference>
<evidence type="ECO:0000256" key="3">
    <source>
        <dbReference type="ARBA" id="ARBA00023004"/>
    </source>
</evidence>
<feature type="binding site" evidence="5">
    <location>
        <position position="12"/>
    </location>
    <ligand>
        <name>[4Fe-4S] cluster</name>
        <dbReference type="ChEBI" id="CHEBI:49883"/>
    </ligand>
</feature>
<comment type="pathway">
    <text evidence="5">Isoprenoid biosynthesis; isopentenyl diphosphate biosynthesis via DXP pathway; isopentenyl diphosphate from 1-deoxy-D-xylulose 5-phosphate: step 6/6.</text>
</comment>
<feature type="binding site" evidence="5">
    <location>
        <position position="261"/>
    </location>
    <ligand>
        <name>isopentenyl diphosphate</name>
        <dbReference type="ChEBI" id="CHEBI:128769"/>
    </ligand>
</feature>
<feature type="binding site" evidence="5">
    <location>
        <position position="73"/>
    </location>
    <ligand>
        <name>(2E)-4-hydroxy-3-methylbut-2-enyl diphosphate</name>
        <dbReference type="ChEBI" id="CHEBI:128753"/>
    </ligand>
</feature>
<dbReference type="GO" id="GO:0016114">
    <property type="term" value="P:terpenoid biosynthetic process"/>
    <property type="evidence" value="ECO:0007669"/>
    <property type="project" value="UniProtKB-UniRule"/>
</dbReference>
<feature type="binding site" evidence="5">
    <location>
        <position position="217"/>
    </location>
    <ligand>
        <name>(2E)-4-hydroxy-3-methylbut-2-enyl diphosphate</name>
        <dbReference type="ChEBI" id="CHEBI:128753"/>
    </ligand>
</feature>
<reference evidence="7" key="1">
    <citation type="submission" date="2017-09" db="EMBL/GenBank/DDBJ databases">
        <title>Depth-based differentiation of microbial function through sediment-hosted aquifers and enrichment of novel symbionts in the deep terrestrial subsurface.</title>
        <authorList>
            <person name="Probst A.J."/>
            <person name="Ladd B."/>
            <person name="Jarett J.K."/>
            <person name="Geller-Mcgrath D.E."/>
            <person name="Sieber C.M.K."/>
            <person name="Emerson J.B."/>
            <person name="Anantharaman K."/>
            <person name="Thomas B.C."/>
            <person name="Malmstrom R."/>
            <person name="Stieglmeier M."/>
            <person name="Klingl A."/>
            <person name="Woyke T."/>
            <person name="Ryan C.M."/>
            <person name="Banfield J.F."/>
        </authorList>
    </citation>
    <scope>NUCLEOTIDE SEQUENCE [LARGE SCALE GENOMIC DNA]</scope>
</reference>
<feature type="active site" description="Proton donor" evidence="5">
    <location>
        <position position="125"/>
    </location>
</feature>
<dbReference type="PANTHER" id="PTHR30426:SF0">
    <property type="entry name" value="4-HYDROXY-3-METHYLBUT-2-ENYL DIPHOSPHATE REDUCTASE"/>
    <property type="match status" value="1"/>
</dbReference>
<feature type="binding site" evidence="5">
    <location>
        <position position="41"/>
    </location>
    <ligand>
        <name>(2E)-4-hydroxy-3-methylbut-2-enyl diphosphate</name>
        <dbReference type="ChEBI" id="CHEBI:128753"/>
    </ligand>
</feature>
<gene>
    <name evidence="5" type="primary">ispH</name>
    <name evidence="6" type="ORF">COY37_06570</name>
</gene>
<evidence type="ECO:0000256" key="1">
    <source>
        <dbReference type="ARBA" id="ARBA00022485"/>
    </source>
</evidence>
<keyword evidence="1 5" id="KW-0004">4Fe-4S</keyword>
<comment type="catalytic activity">
    <reaction evidence="5">
        <text>isopentenyl diphosphate + 2 oxidized [2Fe-2S]-[ferredoxin] + H2O = (2E)-4-hydroxy-3-methylbut-2-enyl diphosphate + 2 reduced [2Fe-2S]-[ferredoxin] + 2 H(+)</text>
        <dbReference type="Rhea" id="RHEA:24488"/>
        <dbReference type="Rhea" id="RHEA-COMP:10000"/>
        <dbReference type="Rhea" id="RHEA-COMP:10001"/>
        <dbReference type="ChEBI" id="CHEBI:15377"/>
        <dbReference type="ChEBI" id="CHEBI:15378"/>
        <dbReference type="ChEBI" id="CHEBI:33737"/>
        <dbReference type="ChEBI" id="CHEBI:33738"/>
        <dbReference type="ChEBI" id="CHEBI:128753"/>
        <dbReference type="ChEBI" id="CHEBI:128769"/>
        <dbReference type="EC" id="1.17.7.4"/>
    </reaction>
</comment>
<keyword evidence="3 5" id="KW-0408">Iron</keyword>
<dbReference type="NCBIfam" id="NF002187">
    <property type="entry name" value="PRK01045.1-1"/>
    <property type="match status" value="1"/>
</dbReference>
<accession>A0A2M7T7G1</accession>
<feature type="binding site" evidence="5">
    <location>
        <position position="219"/>
    </location>
    <ligand>
        <name>isopentenyl diphosphate</name>
        <dbReference type="ChEBI" id="CHEBI:128769"/>
    </ligand>
</feature>
<dbReference type="GO" id="GO:0050992">
    <property type="term" value="P:dimethylallyl diphosphate biosynthetic process"/>
    <property type="evidence" value="ECO:0007669"/>
    <property type="project" value="UniProtKB-UniRule"/>
</dbReference>
<feature type="binding site" evidence="5">
    <location>
        <position position="73"/>
    </location>
    <ligand>
        <name>isopentenyl diphosphate</name>
        <dbReference type="ChEBI" id="CHEBI:128769"/>
    </ligand>
</feature>
<protein>
    <recommendedName>
        <fullName evidence="5">4-hydroxy-3-methylbut-2-enyl diphosphate reductase</fullName>
        <shortName evidence="5">HMBPP reductase</shortName>
        <ecNumber evidence="5">1.17.7.4</ecNumber>
    </recommendedName>
</protein>
<evidence type="ECO:0000313" key="6">
    <source>
        <dbReference type="EMBL" id="PIZ38186.1"/>
    </source>
</evidence>
<dbReference type="Gene3D" id="3.40.1010.20">
    <property type="entry name" value="4-hydroxy-3-methylbut-2-enyl diphosphate reductase, catalytic domain"/>
    <property type="match status" value="2"/>
</dbReference>
<organism evidence="6 7">
    <name type="scientific">Candidatus Aquicultor secundus</name>
    <dbReference type="NCBI Taxonomy" id="1973895"/>
    <lineage>
        <taxon>Bacteria</taxon>
        <taxon>Bacillati</taxon>
        <taxon>Actinomycetota</taxon>
        <taxon>Candidatus Aquicultoria</taxon>
        <taxon>Candidatus Aquicultorales</taxon>
        <taxon>Candidatus Aquicultoraceae</taxon>
        <taxon>Candidatus Aquicultor</taxon>
    </lineage>
</organism>
<feature type="binding site" evidence="5">
    <location>
        <position position="219"/>
    </location>
    <ligand>
        <name>dimethylallyl diphosphate</name>
        <dbReference type="ChEBI" id="CHEBI:57623"/>
    </ligand>
</feature>
<dbReference type="Pfam" id="PF02401">
    <property type="entry name" value="LYTB"/>
    <property type="match status" value="1"/>
</dbReference>
<feature type="binding site" evidence="5">
    <location>
        <position position="189"/>
    </location>
    <ligand>
        <name>[4Fe-4S] cluster</name>
        <dbReference type="ChEBI" id="CHEBI:49883"/>
    </ligand>
</feature>
<dbReference type="HAMAP" id="MF_00191">
    <property type="entry name" value="IspH"/>
    <property type="match status" value="1"/>
</dbReference>
<feature type="binding site" evidence="5">
    <location>
        <position position="123"/>
    </location>
    <ligand>
        <name>(2E)-4-hydroxy-3-methylbut-2-enyl diphosphate</name>
        <dbReference type="ChEBI" id="CHEBI:128753"/>
    </ligand>
</feature>